<protein>
    <submittedName>
        <fullName evidence="3">WecB/TagA/CpsF family glycosyltransferase</fullName>
    </submittedName>
</protein>
<dbReference type="InterPro" id="IPR004629">
    <property type="entry name" value="WecG_TagA_CpsF"/>
</dbReference>
<evidence type="ECO:0000256" key="2">
    <source>
        <dbReference type="ARBA" id="ARBA00022679"/>
    </source>
</evidence>
<keyword evidence="1" id="KW-0328">Glycosyltransferase</keyword>
<name>A0A8I1MAM3_9PROT</name>
<evidence type="ECO:0000313" key="4">
    <source>
        <dbReference type="Proteomes" id="UP000664405"/>
    </source>
</evidence>
<comment type="caution">
    <text evidence="3">The sequence shown here is derived from an EMBL/GenBank/DDBJ whole genome shotgun (WGS) entry which is preliminary data.</text>
</comment>
<dbReference type="RefSeq" id="WP_206927932.1">
    <property type="nucleotide sequence ID" value="NZ_JAEKJW010000003.1"/>
</dbReference>
<evidence type="ECO:0000256" key="1">
    <source>
        <dbReference type="ARBA" id="ARBA00022676"/>
    </source>
</evidence>
<dbReference type="CDD" id="cd06533">
    <property type="entry name" value="Glyco_transf_WecG_TagA"/>
    <property type="match status" value="1"/>
</dbReference>
<accession>A0A8I1MAM3</accession>
<dbReference type="Pfam" id="PF03808">
    <property type="entry name" value="Glyco_tran_WecG"/>
    <property type="match status" value="1"/>
</dbReference>
<dbReference type="Proteomes" id="UP000664405">
    <property type="component" value="Unassembled WGS sequence"/>
</dbReference>
<sequence length="505" mass="55570">MRQGKAAIFGLRLDLRQREKLCADICNWLASRDRYANGPCFRQQSLNALKLPQARGDARLFRALENADSLNADGMGIVWAARLLGIKVPERVTGIDVMTALLPRFEKQGVRVFLLGARPDVVRELRARLMRRYPDLQIAGIHHGFDADDAKLAAIVRQSGADAVFVALPSPRKEIFVDRFGDQTECGFIMGVGGAFDVLSGQIRRAPVVMQKAGLEFLWRIACQPRYMLPRYGRGLWAFARLVMPKIIAHRVGHMPGWVRLAAMITLATPVILFARDAGSQVITPAPDVSPAVPTDAPPGIETPEMRTQIAQKINALTTPQDVRDMIDRLLDLALFGETAEMTDQVDARQTDYRQIDWQSADVTISAVLKMMEVILSAAGGNSFLVEAVFGGVLKQLLGLHPEPSRLTRMIENDVPTLASRFFGDGAVRFVPGDDRFDDDIAVAETGISTPSSGITVPPAQVRQAVSYDVIYRVVQTGGQASPVWQDLVDELGDATYQQEDVSPR</sequence>
<proteinExistence type="predicted"/>
<organism evidence="3 4">
    <name type="scientific">Thalassospira povalilytica</name>
    <dbReference type="NCBI Taxonomy" id="732237"/>
    <lineage>
        <taxon>Bacteria</taxon>
        <taxon>Pseudomonadati</taxon>
        <taxon>Pseudomonadota</taxon>
        <taxon>Alphaproteobacteria</taxon>
        <taxon>Rhodospirillales</taxon>
        <taxon>Thalassospiraceae</taxon>
        <taxon>Thalassospira</taxon>
    </lineage>
</organism>
<dbReference type="AlphaFoldDB" id="A0A8I1MAM3"/>
<dbReference type="GO" id="GO:0016758">
    <property type="term" value="F:hexosyltransferase activity"/>
    <property type="evidence" value="ECO:0007669"/>
    <property type="project" value="TreeGrafter"/>
</dbReference>
<evidence type="ECO:0000313" key="3">
    <source>
        <dbReference type="EMBL" id="MBN8197847.1"/>
    </source>
</evidence>
<dbReference type="PANTHER" id="PTHR34136">
    <property type="match status" value="1"/>
</dbReference>
<keyword evidence="2 3" id="KW-0808">Transferase</keyword>
<dbReference type="EMBL" id="JAEKJW010000003">
    <property type="protein sequence ID" value="MBN8197847.1"/>
    <property type="molecule type" value="Genomic_DNA"/>
</dbReference>
<dbReference type="NCBIfam" id="TIGR00696">
    <property type="entry name" value="wecG_tagA_cpsF"/>
    <property type="match status" value="1"/>
</dbReference>
<dbReference type="PANTHER" id="PTHR34136:SF1">
    <property type="entry name" value="UDP-N-ACETYL-D-MANNOSAMINURONIC ACID TRANSFERASE"/>
    <property type="match status" value="1"/>
</dbReference>
<gene>
    <name evidence="3" type="ORF">JF547_15370</name>
</gene>
<reference evidence="3" key="1">
    <citation type="submission" date="2020-12" db="EMBL/GenBank/DDBJ databases">
        <title>Oil enriched cultivation method for isolating marine PHA-producing bacteria.</title>
        <authorList>
            <person name="Zheng W."/>
            <person name="Yu S."/>
            <person name="Huang Y."/>
        </authorList>
    </citation>
    <scope>NUCLEOTIDE SEQUENCE</scope>
    <source>
        <strain evidence="3">SY-2-3</strain>
    </source>
</reference>